<name>A0A8U0I121_9EURY</name>
<dbReference type="KEGG" id="halx:M0R89_20825"/>
<evidence type="ECO:0000313" key="1">
    <source>
        <dbReference type="EMBL" id="UPV76907.1"/>
    </source>
</evidence>
<proteinExistence type="predicted"/>
<dbReference type="Proteomes" id="UP000830729">
    <property type="component" value="Plasmid unnamed2"/>
</dbReference>
<keyword evidence="1" id="KW-0614">Plasmid</keyword>
<protein>
    <submittedName>
        <fullName evidence="1">Uncharacterized protein</fullName>
    </submittedName>
</protein>
<organism evidence="1 2">
    <name type="scientific">Halorussus limi</name>
    <dbReference type="NCBI Taxonomy" id="2938695"/>
    <lineage>
        <taxon>Archaea</taxon>
        <taxon>Methanobacteriati</taxon>
        <taxon>Methanobacteriota</taxon>
        <taxon>Stenosarchaea group</taxon>
        <taxon>Halobacteria</taxon>
        <taxon>Halobacteriales</taxon>
        <taxon>Haladaptataceae</taxon>
        <taxon>Halorussus</taxon>
    </lineage>
</organism>
<evidence type="ECO:0000313" key="2">
    <source>
        <dbReference type="Proteomes" id="UP000830729"/>
    </source>
</evidence>
<dbReference type="RefSeq" id="WP_248652940.1">
    <property type="nucleotide sequence ID" value="NZ_CP096661.1"/>
</dbReference>
<keyword evidence="2" id="KW-1185">Reference proteome</keyword>
<reference evidence="1 2" key="1">
    <citation type="submission" date="2022-04" db="EMBL/GenBank/DDBJ databases">
        <title>Diverse halophilic archaea isolated from saline environments.</title>
        <authorList>
            <person name="Cui H.-L."/>
        </authorList>
    </citation>
    <scope>NUCLEOTIDE SEQUENCE [LARGE SCALE GENOMIC DNA]</scope>
    <source>
        <strain evidence="1 2">XZYJT49</strain>
        <plasmid evidence="1 2">unnamed2</plasmid>
    </source>
</reference>
<geneLocation type="plasmid" evidence="1 2">
    <name>unnamed2</name>
</geneLocation>
<dbReference type="GeneID" id="72187698"/>
<accession>A0A8U0I121</accession>
<sequence>MRTIVETLEPEVPYRVRQRLGPSITRIARTFGQPEYRLRDTGYVGTIHQPLDEFTETLEEHGFEWDPLAWYHQPPVGAEPNGSWTYRRSLLADRQIHVILIAHSPEYIDVFAHEEYNWVRHPIKHFRQVGIERKAGSSEVRRWLESHGIKVDAKSRRQRQVTHKVKDFHKYLVSIIR</sequence>
<dbReference type="EMBL" id="CP096661">
    <property type="protein sequence ID" value="UPV76907.1"/>
    <property type="molecule type" value="Genomic_DNA"/>
</dbReference>
<gene>
    <name evidence="1" type="ORF">M0R89_20825</name>
</gene>
<dbReference type="AlphaFoldDB" id="A0A8U0I121"/>